<name>A0A8J7HB00_9FIRM</name>
<dbReference type="RefSeq" id="WP_197661920.1">
    <property type="nucleotide sequence ID" value="NZ_JAEAGR010000013.1"/>
</dbReference>
<dbReference type="Proteomes" id="UP000623269">
    <property type="component" value="Unassembled WGS sequence"/>
</dbReference>
<evidence type="ECO:0000313" key="2">
    <source>
        <dbReference type="Proteomes" id="UP000623269"/>
    </source>
</evidence>
<reference evidence="1" key="1">
    <citation type="submission" date="2020-12" db="EMBL/GenBank/DDBJ databases">
        <title>M. sibirica DSM 26468T genome.</title>
        <authorList>
            <person name="Thieme N."/>
            <person name="Rettenmaier R."/>
            <person name="Zverlov V."/>
            <person name="Liebl W."/>
        </authorList>
    </citation>
    <scope>NUCLEOTIDE SEQUENCE</scope>
    <source>
        <strain evidence="1">DSM 26468</strain>
    </source>
</reference>
<evidence type="ECO:0000313" key="1">
    <source>
        <dbReference type="EMBL" id="MBH1941675.1"/>
    </source>
</evidence>
<proteinExistence type="predicted"/>
<keyword evidence="2" id="KW-1185">Reference proteome</keyword>
<dbReference type="AlphaFoldDB" id="A0A8J7HB00"/>
<dbReference type="EMBL" id="JAEAGR010000013">
    <property type="protein sequence ID" value="MBH1941675.1"/>
    <property type="molecule type" value="Genomic_DNA"/>
</dbReference>
<organism evidence="1 2">
    <name type="scientific">Mobilitalea sibirica</name>
    <dbReference type="NCBI Taxonomy" id="1462919"/>
    <lineage>
        <taxon>Bacteria</taxon>
        <taxon>Bacillati</taxon>
        <taxon>Bacillota</taxon>
        <taxon>Clostridia</taxon>
        <taxon>Lachnospirales</taxon>
        <taxon>Lachnospiraceae</taxon>
        <taxon>Mobilitalea</taxon>
    </lineage>
</organism>
<sequence length="52" mass="6075">MRVKKCVYCRQVWGISIHQCIPRSGYECPRCTGKRKRAQLSANQQRPKAKLI</sequence>
<comment type="caution">
    <text evidence="1">The sequence shown here is derived from an EMBL/GenBank/DDBJ whole genome shotgun (WGS) entry which is preliminary data.</text>
</comment>
<gene>
    <name evidence="1" type="ORF">I5677_12300</name>
</gene>
<protein>
    <submittedName>
        <fullName evidence="1">Uncharacterized protein</fullName>
    </submittedName>
</protein>
<accession>A0A8J7HB00</accession>